<keyword evidence="2" id="KW-1003">Cell membrane</keyword>
<evidence type="ECO:0000313" key="8">
    <source>
        <dbReference type="Proteomes" id="UP000609879"/>
    </source>
</evidence>
<dbReference type="NCBIfam" id="NF005919">
    <property type="entry name" value="PRK07920.1"/>
    <property type="match status" value="1"/>
</dbReference>
<sequence length="306" mass="33627">MKVKHWVIACGYRAAWSLIGAMPERTAYRLFDRIADRLWKVRAAPVLRLEANLLRVLGKDTTPEALAAMSRKGMRSALRYYCEAFRLNGWDRSRIVDSVDIADEDRARLADAIRSERGAVLALGHTGNYDHAGAWLIATHAIEFTTVAENLKPEAVAERFWDYRRKLGMEVLPHDGGPSVVGTLARRLRAGRTVCLVADRDLSASGVPVDFFGETTRIAAGPAALAVLTGCGLYPVSLWYSGPGRMGIRVHPEIPVPPGGTRQEKIAGMTQALADAYAEGIAAHPEDWHMLQPYFLADRPPSLTSP</sequence>
<keyword evidence="5" id="KW-0472">Membrane</keyword>
<reference evidence="7 8" key="1">
    <citation type="submission" date="2021-01" db="EMBL/GenBank/DDBJ databases">
        <title>Whole genome shotgun sequence of Actinoplanes deccanensis NBRC 13994.</title>
        <authorList>
            <person name="Komaki H."/>
            <person name="Tamura T."/>
        </authorList>
    </citation>
    <scope>NUCLEOTIDE SEQUENCE [LARGE SCALE GENOMIC DNA]</scope>
    <source>
        <strain evidence="7 8">NBRC 13994</strain>
    </source>
</reference>
<dbReference type="GO" id="GO:0016746">
    <property type="term" value="F:acyltransferase activity"/>
    <property type="evidence" value="ECO:0007669"/>
    <property type="project" value="UniProtKB-KW"/>
</dbReference>
<dbReference type="EMBL" id="BOMI01000065">
    <property type="protein sequence ID" value="GID74802.1"/>
    <property type="molecule type" value="Genomic_DNA"/>
</dbReference>
<comment type="caution">
    <text evidence="7">The sequence shown here is derived from an EMBL/GenBank/DDBJ whole genome shotgun (WGS) entry which is preliminary data.</text>
</comment>
<keyword evidence="6 7" id="KW-0012">Acyltransferase</keyword>
<accession>A0ABQ3Y479</accession>
<dbReference type="PANTHER" id="PTHR30606:SF10">
    <property type="entry name" value="PHOSPHATIDYLINOSITOL MANNOSIDE ACYLTRANSFERASE"/>
    <property type="match status" value="1"/>
</dbReference>
<protein>
    <submittedName>
        <fullName evidence="7">Lipid A biosynthesis lauroyl acyltransferase</fullName>
    </submittedName>
</protein>
<evidence type="ECO:0000256" key="2">
    <source>
        <dbReference type="ARBA" id="ARBA00022475"/>
    </source>
</evidence>
<dbReference type="CDD" id="cd07984">
    <property type="entry name" value="LPLAT_LABLAT-like"/>
    <property type="match status" value="1"/>
</dbReference>
<dbReference type="PANTHER" id="PTHR30606">
    <property type="entry name" value="LIPID A BIOSYNTHESIS LAUROYL ACYLTRANSFERASE"/>
    <property type="match status" value="1"/>
</dbReference>
<evidence type="ECO:0000256" key="1">
    <source>
        <dbReference type="ARBA" id="ARBA00004533"/>
    </source>
</evidence>
<evidence type="ECO:0000256" key="3">
    <source>
        <dbReference type="ARBA" id="ARBA00022519"/>
    </source>
</evidence>
<evidence type="ECO:0000256" key="5">
    <source>
        <dbReference type="ARBA" id="ARBA00023136"/>
    </source>
</evidence>
<dbReference type="Proteomes" id="UP000609879">
    <property type="component" value="Unassembled WGS sequence"/>
</dbReference>
<keyword evidence="8" id="KW-1185">Reference proteome</keyword>
<organism evidence="7 8">
    <name type="scientific">Paractinoplanes deccanensis</name>
    <dbReference type="NCBI Taxonomy" id="113561"/>
    <lineage>
        <taxon>Bacteria</taxon>
        <taxon>Bacillati</taxon>
        <taxon>Actinomycetota</taxon>
        <taxon>Actinomycetes</taxon>
        <taxon>Micromonosporales</taxon>
        <taxon>Micromonosporaceae</taxon>
        <taxon>Paractinoplanes</taxon>
    </lineage>
</organism>
<keyword evidence="4" id="KW-0808">Transferase</keyword>
<proteinExistence type="predicted"/>
<evidence type="ECO:0000256" key="4">
    <source>
        <dbReference type="ARBA" id="ARBA00022679"/>
    </source>
</evidence>
<evidence type="ECO:0000313" key="7">
    <source>
        <dbReference type="EMBL" id="GID74802.1"/>
    </source>
</evidence>
<dbReference type="InterPro" id="IPR004960">
    <property type="entry name" value="LipA_acyltrans"/>
</dbReference>
<comment type="subcellular location">
    <subcellularLocation>
        <location evidence="1">Cell inner membrane</location>
    </subcellularLocation>
</comment>
<gene>
    <name evidence="7" type="ORF">Ade02nite_34430</name>
</gene>
<dbReference type="RefSeq" id="WP_203763761.1">
    <property type="nucleotide sequence ID" value="NZ_BAAABO010000012.1"/>
</dbReference>
<keyword evidence="3" id="KW-0997">Cell inner membrane</keyword>
<name>A0ABQ3Y479_9ACTN</name>
<dbReference type="Pfam" id="PF03279">
    <property type="entry name" value="Lip_A_acyltrans"/>
    <property type="match status" value="1"/>
</dbReference>
<evidence type="ECO:0000256" key="6">
    <source>
        <dbReference type="ARBA" id="ARBA00023315"/>
    </source>
</evidence>